<keyword evidence="2" id="KW-0472">Membrane</keyword>
<dbReference type="PANTHER" id="PTHR24100">
    <property type="entry name" value="BUTYROPHILIN"/>
    <property type="match status" value="1"/>
</dbReference>
<evidence type="ECO:0000256" key="2">
    <source>
        <dbReference type="ARBA" id="ARBA00023136"/>
    </source>
</evidence>
<dbReference type="Proteomes" id="UP001479290">
    <property type="component" value="Unassembled WGS sequence"/>
</dbReference>
<dbReference type="GO" id="GO:0050852">
    <property type="term" value="P:T cell receptor signaling pathway"/>
    <property type="evidence" value="ECO:0007669"/>
    <property type="project" value="TreeGrafter"/>
</dbReference>
<comment type="subcellular location">
    <subcellularLocation>
        <location evidence="1">Membrane</location>
    </subcellularLocation>
</comment>
<evidence type="ECO:0000256" key="5">
    <source>
        <dbReference type="SAM" id="MobiDB-lite"/>
    </source>
</evidence>
<dbReference type="EMBL" id="JAWDJR010000023">
    <property type="protein sequence ID" value="KAK9953028.1"/>
    <property type="molecule type" value="Genomic_DNA"/>
</dbReference>
<dbReference type="InterPro" id="IPR007110">
    <property type="entry name" value="Ig-like_dom"/>
</dbReference>
<dbReference type="Pfam" id="PF07686">
    <property type="entry name" value="V-set"/>
    <property type="match status" value="1"/>
</dbReference>
<protein>
    <recommendedName>
        <fullName evidence="6">Ig-like domain-containing protein</fullName>
    </recommendedName>
</protein>
<dbReference type="PROSITE" id="PS50835">
    <property type="entry name" value="IG_LIKE"/>
    <property type="match status" value="1"/>
</dbReference>
<dbReference type="InterPro" id="IPR013106">
    <property type="entry name" value="Ig_V-set"/>
</dbReference>
<feature type="domain" description="Ig-like" evidence="6">
    <location>
        <begin position="1"/>
        <end position="61"/>
    </location>
</feature>
<feature type="compositionally biased region" description="Basic and acidic residues" evidence="5">
    <location>
        <begin position="277"/>
        <end position="286"/>
    </location>
</feature>
<organism evidence="7 8">
    <name type="scientific">Culter alburnus</name>
    <name type="common">Topmouth culter</name>
    <dbReference type="NCBI Taxonomy" id="194366"/>
    <lineage>
        <taxon>Eukaryota</taxon>
        <taxon>Metazoa</taxon>
        <taxon>Chordata</taxon>
        <taxon>Craniata</taxon>
        <taxon>Vertebrata</taxon>
        <taxon>Euteleostomi</taxon>
        <taxon>Actinopterygii</taxon>
        <taxon>Neopterygii</taxon>
        <taxon>Teleostei</taxon>
        <taxon>Ostariophysi</taxon>
        <taxon>Cypriniformes</taxon>
        <taxon>Xenocyprididae</taxon>
        <taxon>Xenocypridinae</taxon>
        <taxon>Culter</taxon>
    </lineage>
</organism>
<keyword evidence="8" id="KW-1185">Reference proteome</keyword>
<feature type="coiled-coil region" evidence="4">
    <location>
        <begin position="80"/>
        <end position="134"/>
    </location>
</feature>
<name>A0AAW1YWM6_CULAL</name>
<evidence type="ECO:0000259" key="6">
    <source>
        <dbReference type="PROSITE" id="PS50835"/>
    </source>
</evidence>
<reference evidence="7 8" key="1">
    <citation type="submission" date="2024-05" db="EMBL/GenBank/DDBJ databases">
        <title>A high-quality chromosomal-level genome assembly of Topmouth culter (Culter alburnus).</title>
        <authorList>
            <person name="Zhao H."/>
        </authorList>
    </citation>
    <scope>NUCLEOTIDE SEQUENCE [LARGE SCALE GENOMIC DNA]</scope>
    <source>
        <strain evidence="7">CATC2023</strain>
        <tissue evidence="7">Muscle</tissue>
    </source>
</reference>
<comment type="caution">
    <text evidence="7">The sequence shown here is derived from an EMBL/GenBank/DDBJ whole genome shotgun (WGS) entry which is preliminary data.</text>
</comment>
<evidence type="ECO:0000313" key="7">
    <source>
        <dbReference type="EMBL" id="KAK9953028.1"/>
    </source>
</evidence>
<dbReference type="InterPro" id="IPR013783">
    <property type="entry name" value="Ig-like_fold"/>
</dbReference>
<dbReference type="GO" id="GO:0001817">
    <property type="term" value="P:regulation of cytokine production"/>
    <property type="evidence" value="ECO:0007669"/>
    <property type="project" value="TreeGrafter"/>
</dbReference>
<dbReference type="GO" id="GO:0005102">
    <property type="term" value="F:signaling receptor binding"/>
    <property type="evidence" value="ECO:0007669"/>
    <property type="project" value="TreeGrafter"/>
</dbReference>
<feature type="region of interest" description="Disordered" evidence="5">
    <location>
        <begin position="210"/>
        <end position="239"/>
    </location>
</feature>
<feature type="region of interest" description="Disordered" evidence="5">
    <location>
        <begin position="142"/>
        <end position="194"/>
    </location>
</feature>
<dbReference type="InterPro" id="IPR050504">
    <property type="entry name" value="IgSF_BTN/MOG"/>
</dbReference>
<feature type="compositionally biased region" description="Acidic residues" evidence="5">
    <location>
        <begin position="214"/>
        <end position="228"/>
    </location>
</feature>
<dbReference type="AlphaFoldDB" id="A0AAW1YWM6"/>
<evidence type="ECO:0000256" key="1">
    <source>
        <dbReference type="ARBA" id="ARBA00004370"/>
    </source>
</evidence>
<gene>
    <name evidence="7" type="ORF">ABG768_017054</name>
</gene>
<feature type="region of interest" description="Disordered" evidence="5">
    <location>
        <begin position="254"/>
        <end position="359"/>
    </location>
</feature>
<dbReference type="Gene3D" id="2.60.40.10">
    <property type="entry name" value="Immunoglobulins"/>
    <property type="match status" value="1"/>
</dbReference>
<dbReference type="InterPro" id="IPR036179">
    <property type="entry name" value="Ig-like_dom_sf"/>
</dbReference>
<accession>A0AAW1YWM6</accession>
<keyword evidence="3" id="KW-0393">Immunoglobulin domain</keyword>
<evidence type="ECO:0000256" key="3">
    <source>
        <dbReference type="ARBA" id="ARBA00023319"/>
    </source>
</evidence>
<evidence type="ECO:0000313" key="8">
    <source>
        <dbReference type="Proteomes" id="UP001479290"/>
    </source>
</evidence>
<sequence>MKINWSILTELIYQYMNGQESTNNDYEDRVSLSIQELEKGNVSLTLRNVQESDSGKYICKVYCGDVCQKTATVHLQVRGKEQLQREIVELKRQMKKVKLDGQIKKLELEKRRLELEMERQIMELERRIEDLERQINELPLPTRTLPALGSSPRRRNSITGVPPRMSDDETPVTPETEEQRETRDTSGGEGQLQRQIVELKRQIVELKMEKQTEDLDVSDDETPVTPETEEQRETRDTSGGIRCMQLLLCSSSRRRNSITGVPPRMSDDETPVTPETEEQRETRDTSGVETESGDSKTTQTEEETTVTDQETPGTSPQSLQRTSTSVISPARATQTQEDPGATVQMDQERRQESESTEQE</sequence>
<dbReference type="SUPFAM" id="SSF48726">
    <property type="entry name" value="Immunoglobulin"/>
    <property type="match status" value="1"/>
</dbReference>
<dbReference type="PANTHER" id="PTHR24100:SF130">
    <property type="entry name" value="BUTYROPHILIN-LIKE PROTEIN 9"/>
    <property type="match status" value="1"/>
</dbReference>
<evidence type="ECO:0000256" key="4">
    <source>
        <dbReference type="SAM" id="Coils"/>
    </source>
</evidence>
<feature type="compositionally biased region" description="Polar residues" evidence="5">
    <location>
        <begin position="312"/>
        <end position="337"/>
    </location>
</feature>
<dbReference type="GO" id="GO:0009897">
    <property type="term" value="C:external side of plasma membrane"/>
    <property type="evidence" value="ECO:0007669"/>
    <property type="project" value="TreeGrafter"/>
</dbReference>
<proteinExistence type="predicted"/>
<keyword evidence="4" id="KW-0175">Coiled coil</keyword>
<feature type="compositionally biased region" description="Basic and acidic residues" evidence="5">
    <location>
        <begin position="177"/>
        <end position="186"/>
    </location>
</feature>